<sequence length="86" mass="9844">MSKLKQEADLVREAIRVGGLYMQKRGAGEFEATDSASEKTRALYRLLVKDQLIQPLAKDQENERNMKHKLALWIERQLPAGHPLKS</sequence>
<proteinExistence type="predicted"/>
<keyword evidence="2" id="KW-1185">Reference proteome</keyword>
<dbReference type="RefSeq" id="WP_255853389.1">
    <property type="nucleotide sequence ID" value="NZ_CP073347.1"/>
</dbReference>
<accession>A0ABY5HGI1</accession>
<dbReference type="InterPro" id="IPR038316">
    <property type="entry name" value="DUF5062_sf"/>
</dbReference>
<dbReference type="InterPro" id="IPR032036">
    <property type="entry name" value="DUF5062"/>
</dbReference>
<evidence type="ECO:0000313" key="2">
    <source>
        <dbReference type="Proteomes" id="UP001058461"/>
    </source>
</evidence>
<reference evidence="1" key="1">
    <citation type="submission" date="2021-04" db="EMBL/GenBank/DDBJ databases">
        <title>Oceanospirillales bacteria with DddD are important DMSP degraders in coastal seawater.</title>
        <authorList>
            <person name="Liu J."/>
        </authorList>
    </citation>
    <scope>NUCLEOTIDE SEQUENCE</scope>
    <source>
        <strain evidence="1">D13-1</strain>
    </source>
</reference>
<dbReference type="EMBL" id="CP073347">
    <property type="protein sequence ID" value="UTW11348.1"/>
    <property type="molecule type" value="Genomic_DNA"/>
</dbReference>
<organism evidence="1 2">
    <name type="scientific">Marinobacterium rhizophilum</name>
    <dbReference type="NCBI Taxonomy" id="420402"/>
    <lineage>
        <taxon>Bacteria</taxon>
        <taxon>Pseudomonadati</taxon>
        <taxon>Pseudomonadota</taxon>
        <taxon>Gammaproteobacteria</taxon>
        <taxon>Oceanospirillales</taxon>
        <taxon>Oceanospirillaceae</taxon>
        <taxon>Marinobacterium</taxon>
    </lineage>
</organism>
<dbReference type="Pfam" id="PF16691">
    <property type="entry name" value="DUF5062"/>
    <property type="match status" value="1"/>
</dbReference>
<name>A0ABY5HGI1_9GAMM</name>
<protein>
    <submittedName>
        <fullName evidence="1">DUF5062 family protein</fullName>
    </submittedName>
</protein>
<dbReference type="Gene3D" id="1.20.120.1930">
    <property type="entry name" value="Uncharacterised protein PF16691, DUF5062"/>
    <property type="match status" value="1"/>
</dbReference>
<dbReference type="Proteomes" id="UP001058461">
    <property type="component" value="Chromosome"/>
</dbReference>
<gene>
    <name evidence="1" type="ORF">KDW95_19095</name>
</gene>
<evidence type="ECO:0000313" key="1">
    <source>
        <dbReference type="EMBL" id="UTW11348.1"/>
    </source>
</evidence>